<comment type="caution">
    <text evidence="9">The sequence shown here is derived from an EMBL/GenBank/DDBJ whole genome shotgun (WGS) entry which is preliminary data.</text>
</comment>
<dbReference type="PANTHER" id="PTHR43711">
    <property type="entry name" value="TWO-COMPONENT HISTIDINE KINASE"/>
    <property type="match status" value="1"/>
</dbReference>
<keyword evidence="10" id="KW-1185">Reference proteome</keyword>
<keyword evidence="3" id="KW-0597">Phosphoprotein</keyword>
<dbReference type="PANTHER" id="PTHR43711:SF31">
    <property type="entry name" value="HISTIDINE KINASE"/>
    <property type="match status" value="1"/>
</dbReference>
<evidence type="ECO:0000256" key="2">
    <source>
        <dbReference type="ARBA" id="ARBA00012438"/>
    </source>
</evidence>
<dbReference type="RefSeq" id="WP_212216840.1">
    <property type="nucleotide sequence ID" value="NZ_JAGUCO010000012.1"/>
</dbReference>
<evidence type="ECO:0000256" key="5">
    <source>
        <dbReference type="ARBA" id="ARBA00022777"/>
    </source>
</evidence>
<dbReference type="PROSITE" id="PS50109">
    <property type="entry name" value="HIS_KIN"/>
    <property type="match status" value="1"/>
</dbReference>
<feature type="transmembrane region" description="Helical" evidence="7">
    <location>
        <begin position="259"/>
        <end position="280"/>
    </location>
</feature>
<dbReference type="InterPro" id="IPR003594">
    <property type="entry name" value="HATPase_dom"/>
</dbReference>
<keyword evidence="6" id="KW-0902">Two-component regulatory system</keyword>
<dbReference type="SMART" id="SM00388">
    <property type="entry name" value="HisKA"/>
    <property type="match status" value="1"/>
</dbReference>
<gene>
    <name evidence="9" type="ORF">KEM10_14990</name>
</gene>
<evidence type="ECO:0000256" key="6">
    <source>
        <dbReference type="ARBA" id="ARBA00023012"/>
    </source>
</evidence>
<evidence type="ECO:0000256" key="3">
    <source>
        <dbReference type="ARBA" id="ARBA00022553"/>
    </source>
</evidence>
<evidence type="ECO:0000259" key="8">
    <source>
        <dbReference type="PROSITE" id="PS50109"/>
    </source>
</evidence>
<feature type="domain" description="Histidine kinase" evidence="8">
    <location>
        <begin position="325"/>
        <end position="543"/>
    </location>
</feature>
<evidence type="ECO:0000256" key="1">
    <source>
        <dbReference type="ARBA" id="ARBA00000085"/>
    </source>
</evidence>
<proteinExistence type="predicted"/>
<dbReference type="SMART" id="SM00387">
    <property type="entry name" value="HATPase_c"/>
    <property type="match status" value="1"/>
</dbReference>
<dbReference type="SUPFAM" id="SSF55874">
    <property type="entry name" value="ATPase domain of HSP90 chaperone/DNA topoisomerase II/histidine kinase"/>
    <property type="match status" value="1"/>
</dbReference>
<sequence>MRTFVYILLLVFVVPKVSAMGQYNVMVSHNYPPYHFYNSEGEMVGFNIDIINAINNIYDDRIKISVGNWEEIVQSLNSGEIQAVAGVHYPGTSDEKFFYTRSVISTSHCFFYNSDIHSKLSVEKIRTEQRPKIVIWENDVLEHYMLTLNPNTTFIFVNSYDELFKALKQPDVTCAIAQKIGGKYYIKQNGFDFVESLNEVFLERNMGFKVSSDFPELAEILNNGLEIIMANGSYQDIYDKWIKEYDEPPHNWRYYLKDILVWGCIISLVIGILLFFNRLLKKQIRQKTKHLQHQLEINNIIRQELEIAKVRAEVSDQMKSAFLANMSHEIRTPMNGILGFSELLKSAEYGSEEQEYYISLIQKSGSRMLSTINNIIDISKIESGAEKLILKEVDLTKMIDEIYEFFKVEANEKGIQLLMEKGECENPCVIKSDEYKLHSILTNLLKNAIKFTYNGSVTISYSISNSFAKFAIKDTGIGINKDKQDVIFNQFVRADISYSSEFEGSGLGLSISKEYVKMLGGIIWLESEPEKGSIFYIDIPCRQLDAKQEELEVKMQN</sequence>
<comment type="catalytic activity">
    <reaction evidence="1">
        <text>ATP + protein L-histidine = ADP + protein N-phospho-L-histidine.</text>
        <dbReference type="EC" id="2.7.13.3"/>
    </reaction>
</comment>
<dbReference type="Proteomes" id="UP000708576">
    <property type="component" value="Unassembled WGS sequence"/>
</dbReference>
<dbReference type="CDD" id="cd00082">
    <property type="entry name" value="HisKA"/>
    <property type="match status" value="1"/>
</dbReference>
<dbReference type="SMART" id="SM00062">
    <property type="entry name" value="PBPb"/>
    <property type="match status" value="1"/>
</dbReference>
<dbReference type="EC" id="2.7.13.3" evidence="2"/>
<keyword evidence="4" id="KW-0808">Transferase</keyword>
<dbReference type="PRINTS" id="PR00344">
    <property type="entry name" value="BCTRLSENSOR"/>
</dbReference>
<dbReference type="Pfam" id="PF02518">
    <property type="entry name" value="HATPase_c"/>
    <property type="match status" value="1"/>
</dbReference>
<evidence type="ECO:0000256" key="4">
    <source>
        <dbReference type="ARBA" id="ARBA00022679"/>
    </source>
</evidence>
<dbReference type="InterPro" id="IPR036890">
    <property type="entry name" value="HATPase_C_sf"/>
</dbReference>
<dbReference type="Gene3D" id="3.30.565.10">
    <property type="entry name" value="Histidine kinase-like ATPase, C-terminal domain"/>
    <property type="match status" value="1"/>
</dbReference>
<dbReference type="Gene3D" id="3.40.190.10">
    <property type="entry name" value="Periplasmic binding protein-like II"/>
    <property type="match status" value="2"/>
</dbReference>
<dbReference type="InterPro" id="IPR004358">
    <property type="entry name" value="Sig_transdc_His_kin-like_C"/>
</dbReference>
<dbReference type="SUPFAM" id="SSF47384">
    <property type="entry name" value="Homodimeric domain of signal transducing histidine kinase"/>
    <property type="match status" value="1"/>
</dbReference>
<keyword evidence="5" id="KW-0418">Kinase</keyword>
<name>A0ABS5JXH7_9BACT</name>
<reference evidence="9 10" key="1">
    <citation type="journal article" date="2015" name="Int. J. Syst. Evol. Microbiol.">
        <title>Carboxylicivirga linearis sp. nov., isolated from a sea cucumber culture pond.</title>
        <authorList>
            <person name="Wang F.Q."/>
            <person name="Zhou Y.X."/>
            <person name="Lin X.Z."/>
            <person name="Chen G.J."/>
            <person name="Du Z.J."/>
        </authorList>
    </citation>
    <scope>NUCLEOTIDE SEQUENCE [LARGE SCALE GENOMIC DNA]</scope>
    <source>
        <strain evidence="9 10">FB218</strain>
    </source>
</reference>
<dbReference type="Gene3D" id="1.10.287.130">
    <property type="match status" value="1"/>
</dbReference>
<evidence type="ECO:0000313" key="10">
    <source>
        <dbReference type="Proteomes" id="UP000708576"/>
    </source>
</evidence>
<dbReference type="InterPro" id="IPR050736">
    <property type="entry name" value="Sensor_HK_Regulatory"/>
</dbReference>
<dbReference type="CDD" id="cd16922">
    <property type="entry name" value="HATPase_EvgS-ArcB-TorS-like"/>
    <property type="match status" value="1"/>
</dbReference>
<dbReference type="InterPro" id="IPR005467">
    <property type="entry name" value="His_kinase_dom"/>
</dbReference>
<dbReference type="Pfam" id="PF00497">
    <property type="entry name" value="SBP_bac_3"/>
    <property type="match status" value="1"/>
</dbReference>
<keyword evidence="7" id="KW-0812">Transmembrane</keyword>
<organism evidence="9 10">
    <name type="scientific">Carboxylicivirga linearis</name>
    <dbReference type="NCBI Taxonomy" id="1628157"/>
    <lineage>
        <taxon>Bacteria</taxon>
        <taxon>Pseudomonadati</taxon>
        <taxon>Bacteroidota</taxon>
        <taxon>Bacteroidia</taxon>
        <taxon>Marinilabiliales</taxon>
        <taxon>Marinilabiliaceae</taxon>
        <taxon>Carboxylicivirga</taxon>
    </lineage>
</organism>
<evidence type="ECO:0000256" key="7">
    <source>
        <dbReference type="SAM" id="Phobius"/>
    </source>
</evidence>
<dbReference type="SUPFAM" id="SSF53850">
    <property type="entry name" value="Periplasmic binding protein-like II"/>
    <property type="match status" value="1"/>
</dbReference>
<keyword evidence="7" id="KW-0472">Membrane</keyword>
<evidence type="ECO:0000313" key="9">
    <source>
        <dbReference type="EMBL" id="MBS2099599.1"/>
    </source>
</evidence>
<accession>A0ABS5JXH7</accession>
<keyword evidence="7" id="KW-1133">Transmembrane helix</keyword>
<dbReference type="InterPro" id="IPR003661">
    <property type="entry name" value="HisK_dim/P_dom"/>
</dbReference>
<dbReference type="EMBL" id="JAGUCO010000012">
    <property type="protein sequence ID" value="MBS2099599.1"/>
    <property type="molecule type" value="Genomic_DNA"/>
</dbReference>
<dbReference type="InterPro" id="IPR036097">
    <property type="entry name" value="HisK_dim/P_sf"/>
</dbReference>
<dbReference type="Pfam" id="PF00512">
    <property type="entry name" value="HisKA"/>
    <property type="match status" value="1"/>
</dbReference>
<protein>
    <recommendedName>
        <fullName evidence="2">histidine kinase</fullName>
        <ecNumber evidence="2">2.7.13.3</ecNumber>
    </recommendedName>
</protein>
<dbReference type="InterPro" id="IPR001638">
    <property type="entry name" value="Solute-binding_3/MltF_N"/>
</dbReference>